<evidence type="ECO:0000313" key="1">
    <source>
        <dbReference type="EMBL" id="MBB1162673.1"/>
    </source>
</evidence>
<dbReference type="Proteomes" id="UP000586093">
    <property type="component" value="Unassembled WGS sequence"/>
</dbReference>
<dbReference type="EMBL" id="JACIVI010000004">
    <property type="protein sequence ID" value="MBB1162673.1"/>
    <property type="molecule type" value="Genomic_DNA"/>
</dbReference>
<reference evidence="1 2" key="1">
    <citation type="submission" date="2020-08" db="EMBL/GenBank/DDBJ databases">
        <title>Aquariorum lacteus gen. nov., sp. nov., a new member of the family Comamonadaceae, isolated from freshwater aquarium.</title>
        <authorList>
            <person name="Chun S.-J."/>
        </authorList>
    </citation>
    <scope>NUCLEOTIDE SEQUENCE [LARGE SCALE GENOMIC DNA]</scope>
    <source>
        <strain evidence="1 2">SJAQ100</strain>
    </source>
</reference>
<proteinExistence type="predicted"/>
<gene>
    <name evidence="1" type="ORF">H4F90_11855</name>
</gene>
<comment type="caution">
    <text evidence="1">The sequence shown here is derived from an EMBL/GenBank/DDBJ whole genome shotgun (WGS) entry which is preliminary data.</text>
</comment>
<organism evidence="1 2">
    <name type="scientific">Aquariibacter albus</name>
    <dbReference type="NCBI Taxonomy" id="2759899"/>
    <lineage>
        <taxon>Bacteria</taxon>
        <taxon>Pseudomonadati</taxon>
        <taxon>Pseudomonadota</taxon>
        <taxon>Betaproteobacteria</taxon>
        <taxon>Burkholderiales</taxon>
        <taxon>Sphaerotilaceae</taxon>
        <taxon>Aquariibacter</taxon>
    </lineage>
</organism>
<name>A0A839HKP7_9BURK</name>
<evidence type="ECO:0000313" key="2">
    <source>
        <dbReference type="Proteomes" id="UP000586093"/>
    </source>
</evidence>
<dbReference type="RefSeq" id="WP_182664836.1">
    <property type="nucleotide sequence ID" value="NZ_JACIVI010000004.1"/>
</dbReference>
<protein>
    <submittedName>
        <fullName evidence="1">Uncharacterized protein</fullName>
    </submittedName>
</protein>
<accession>A0A839HKP7</accession>
<dbReference type="AlphaFoldDB" id="A0A839HKP7"/>
<keyword evidence="2" id="KW-1185">Reference proteome</keyword>
<sequence length="167" mass="18354">MTAKYNCLPGASHFIPYSTGSDDTLHFSYTASSMYCKRRVCIDNEVFEYVEARKLDDGSKGVLDAMQTDDHLGPASHFSGLRGDERMKDALNEGLRQLRLVAAERSRLREELGGQEVDSDERGEVEAQLELVGDEASEAVTAVEQAVNAFNQVSGYDPKAKFIGLIG</sequence>